<protein>
    <submittedName>
        <fullName evidence="9">DNA-binding NarL/FixJ family response regulator</fullName>
    </submittedName>
</protein>
<keyword evidence="1 5" id="KW-0597">Phosphoprotein</keyword>
<dbReference type="GO" id="GO:0000160">
    <property type="term" value="P:phosphorelay signal transduction system"/>
    <property type="evidence" value="ECO:0007669"/>
    <property type="project" value="InterPro"/>
</dbReference>
<comment type="caution">
    <text evidence="9">The sequence shown here is derived from an EMBL/GenBank/DDBJ whole genome shotgun (WGS) entry which is preliminary data.</text>
</comment>
<gene>
    <name evidence="9" type="ORF">FHS22_002621</name>
</gene>
<dbReference type="CDD" id="cd06170">
    <property type="entry name" value="LuxR_C_like"/>
    <property type="match status" value="1"/>
</dbReference>
<sequence length="260" mass="27717">MSTDHMSVGAAPHDPSPPVRVLLAEDQVLIRDSLKILIDTAPGLAAVGEAGTGAEAVLLARRHRPDVVLMDVRMPDMDGIEATRRICADPACAGVRVLILTTFDLDEYVYASLRAGASGFLLKSAAANELLTAIGVVASGEALLAPTVTRRLITEFLQGPHPAPAVRSLDDVTRREREVLTLIGRGLSNSEIAEHLHLTVGTVKTHIGRLLAKLHARDRAQLVIAAYEGGLITNQDGRRSPVSPAPNDDASLPVHPYRPL</sequence>
<dbReference type="InterPro" id="IPR058245">
    <property type="entry name" value="NreC/VraR/RcsB-like_REC"/>
</dbReference>
<keyword evidence="4" id="KW-0804">Transcription</keyword>
<dbReference type="PROSITE" id="PS50043">
    <property type="entry name" value="HTH_LUXR_2"/>
    <property type="match status" value="1"/>
</dbReference>
<dbReference type="PANTHER" id="PTHR43214:SF24">
    <property type="entry name" value="TRANSCRIPTIONAL REGULATORY PROTEIN NARL-RELATED"/>
    <property type="match status" value="1"/>
</dbReference>
<accession>A0A841CY77</accession>
<dbReference type="SMART" id="SM00448">
    <property type="entry name" value="REC"/>
    <property type="match status" value="1"/>
</dbReference>
<evidence type="ECO:0000256" key="2">
    <source>
        <dbReference type="ARBA" id="ARBA00023015"/>
    </source>
</evidence>
<dbReference type="SMART" id="SM00421">
    <property type="entry name" value="HTH_LUXR"/>
    <property type="match status" value="1"/>
</dbReference>
<evidence type="ECO:0000313" key="9">
    <source>
        <dbReference type="EMBL" id="MBB5963342.1"/>
    </source>
</evidence>
<name>A0A841CY77_PLAVE</name>
<dbReference type="SUPFAM" id="SSF46894">
    <property type="entry name" value="C-terminal effector domain of the bipartite response regulators"/>
    <property type="match status" value="1"/>
</dbReference>
<dbReference type="CDD" id="cd17535">
    <property type="entry name" value="REC_NarL-like"/>
    <property type="match status" value="1"/>
</dbReference>
<feature type="domain" description="HTH luxR-type" evidence="7">
    <location>
        <begin position="165"/>
        <end position="230"/>
    </location>
</feature>
<evidence type="ECO:0000259" key="8">
    <source>
        <dbReference type="PROSITE" id="PS50110"/>
    </source>
</evidence>
<evidence type="ECO:0000256" key="6">
    <source>
        <dbReference type="SAM" id="MobiDB-lite"/>
    </source>
</evidence>
<evidence type="ECO:0000256" key="1">
    <source>
        <dbReference type="ARBA" id="ARBA00022553"/>
    </source>
</evidence>
<keyword evidence="10" id="KW-1185">Reference proteome</keyword>
<dbReference type="Gene3D" id="3.40.50.2300">
    <property type="match status" value="1"/>
</dbReference>
<proteinExistence type="predicted"/>
<dbReference type="Pfam" id="PF00196">
    <property type="entry name" value="GerE"/>
    <property type="match status" value="1"/>
</dbReference>
<dbReference type="InterPro" id="IPR016032">
    <property type="entry name" value="Sig_transdc_resp-reg_C-effctor"/>
</dbReference>
<dbReference type="GO" id="GO:0003677">
    <property type="term" value="F:DNA binding"/>
    <property type="evidence" value="ECO:0007669"/>
    <property type="project" value="UniProtKB-KW"/>
</dbReference>
<dbReference type="InterPro" id="IPR039420">
    <property type="entry name" value="WalR-like"/>
</dbReference>
<evidence type="ECO:0000256" key="4">
    <source>
        <dbReference type="ARBA" id="ARBA00023163"/>
    </source>
</evidence>
<feature type="region of interest" description="Disordered" evidence="6">
    <location>
        <begin position="235"/>
        <end position="260"/>
    </location>
</feature>
<dbReference type="Proteomes" id="UP000562352">
    <property type="component" value="Unassembled WGS sequence"/>
</dbReference>
<keyword evidence="2" id="KW-0805">Transcription regulation</keyword>
<dbReference type="PROSITE" id="PS50110">
    <property type="entry name" value="RESPONSE_REGULATORY"/>
    <property type="match status" value="1"/>
</dbReference>
<dbReference type="InterPro" id="IPR000792">
    <property type="entry name" value="Tscrpt_reg_LuxR_C"/>
</dbReference>
<organism evidence="9 10">
    <name type="scientific">Planomonospora venezuelensis</name>
    <dbReference type="NCBI Taxonomy" id="1999"/>
    <lineage>
        <taxon>Bacteria</taxon>
        <taxon>Bacillati</taxon>
        <taxon>Actinomycetota</taxon>
        <taxon>Actinomycetes</taxon>
        <taxon>Streptosporangiales</taxon>
        <taxon>Streptosporangiaceae</taxon>
        <taxon>Planomonospora</taxon>
    </lineage>
</organism>
<dbReference type="InterPro" id="IPR011006">
    <property type="entry name" value="CheY-like_superfamily"/>
</dbReference>
<dbReference type="GO" id="GO:0006355">
    <property type="term" value="P:regulation of DNA-templated transcription"/>
    <property type="evidence" value="ECO:0007669"/>
    <property type="project" value="InterPro"/>
</dbReference>
<keyword evidence="3 9" id="KW-0238">DNA-binding</keyword>
<dbReference type="AlphaFoldDB" id="A0A841CY77"/>
<dbReference type="PANTHER" id="PTHR43214">
    <property type="entry name" value="TWO-COMPONENT RESPONSE REGULATOR"/>
    <property type="match status" value="1"/>
</dbReference>
<evidence type="ECO:0000256" key="3">
    <source>
        <dbReference type="ARBA" id="ARBA00023125"/>
    </source>
</evidence>
<dbReference type="SUPFAM" id="SSF52172">
    <property type="entry name" value="CheY-like"/>
    <property type="match status" value="1"/>
</dbReference>
<dbReference type="EMBL" id="JACHJJ010000007">
    <property type="protein sequence ID" value="MBB5963342.1"/>
    <property type="molecule type" value="Genomic_DNA"/>
</dbReference>
<dbReference type="InterPro" id="IPR001789">
    <property type="entry name" value="Sig_transdc_resp-reg_receiver"/>
</dbReference>
<reference evidence="9 10" key="1">
    <citation type="submission" date="2020-08" db="EMBL/GenBank/DDBJ databases">
        <title>Genomic Encyclopedia of Type Strains, Phase III (KMG-III): the genomes of soil and plant-associated and newly described type strains.</title>
        <authorList>
            <person name="Whitman W."/>
        </authorList>
    </citation>
    <scope>NUCLEOTIDE SEQUENCE [LARGE SCALE GENOMIC DNA]</scope>
    <source>
        <strain evidence="9 10">CECT 3303</strain>
    </source>
</reference>
<feature type="domain" description="Response regulatory" evidence="8">
    <location>
        <begin position="20"/>
        <end position="138"/>
    </location>
</feature>
<feature type="modified residue" description="4-aspartylphosphate" evidence="5">
    <location>
        <position position="71"/>
    </location>
</feature>
<dbReference type="PRINTS" id="PR00038">
    <property type="entry name" value="HTHLUXR"/>
</dbReference>
<evidence type="ECO:0000256" key="5">
    <source>
        <dbReference type="PROSITE-ProRule" id="PRU00169"/>
    </source>
</evidence>
<evidence type="ECO:0000313" key="10">
    <source>
        <dbReference type="Proteomes" id="UP000562352"/>
    </source>
</evidence>
<evidence type="ECO:0000259" key="7">
    <source>
        <dbReference type="PROSITE" id="PS50043"/>
    </source>
</evidence>
<dbReference type="PROSITE" id="PS00622">
    <property type="entry name" value="HTH_LUXR_1"/>
    <property type="match status" value="1"/>
</dbReference>
<dbReference type="Pfam" id="PF00072">
    <property type="entry name" value="Response_reg"/>
    <property type="match status" value="1"/>
</dbReference>